<accession>A0ABN7WSY0</accession>
<sequence length="101" mass="12022">MVFKEKNPLYEALLWIILQQAKELDNSSFIVQPASNKKYETYEMADFNILPKKKQQIKNWNRVQFLSDLNDLETVVLDEPQEILLKKELNSFVNKKSFKKN</sequence>
<dbReference type="EMBL" id="CAJVQB010062006">
    <property type="protein sequence ID" value="CAG8840092.1"/>
    <property type="molecule type" value="Genomic_DNA"/>
</dbReference>
<protein>
    <submittedName>
        <fullName evidence="1">17723_t:CDS:1</fullName>
    </submittedName>
</protein>
<dbReference type="Proteomes" id="UP000789901">
    <property type="component" value="Unassembled WGS sequence"/>
</dbReference>
<comment type="caution">
    <text evidence="1">The sequence shown here is derived from an EMBL/GenBank/DDBJ whole genome shotgun (WGS) entry which is preliminary data.</text>
</comment>
<name>A0ABN7WSY0_GIGMA</name>
<keyword evidence="2" id="KW-1185">Reference proteome</keyword>
<proteinExistence type="predicted"/>
<organism evidence="1 2">
    <name type="scientific">Gigaspora margarita</name>
    <dbReference type="NCBI Taxonomy" id="4874"/>
    <lineage>
        <taxon>Eukaryota</taxon>
        <taxon>Fungi</taxon>
        <taxon>Fungi incertae sedis</taxon>
        <taxon>Mucoromycota</taxon>
        <taxon>Glomeromycotina</taxon>
        <taxon>Glomeromycetes</taxon>
        <taxon>Diversisporales</taxon>
        <taxon>Gigasporaceae</taxon>
        <taxon>Gigaspora</taxon>
    </lineage>
</organism>
<evidence type="ECO:0000313" key="1">
    <source>
        <dbReference type="EMBL" id="CAG8840092.1"/>
    </source>
</evidence>
<feature type="non-terminal residue" evidence="1">
    <location>
        <position position="101"/>
    </location>
</feature>
<evidence type="ECO:0000313" key="2">
    <source>
        <dbReference type="Proteomes" id="UP000789901"/>
    </source>
</evidence>
<gene>
    <name evidence="1" type="ORF">GMARGA_LOCUS34748</name>
</gene>
<reference evidence="1 2" key="1">
    <citation type="submission" date="2021-06" db="EMBL/GenBank/DDBJ databases">
        <authorList>
            <person name="Kallberg Y."/>
            <person name="Tangrot J."/>
            <person name="Rosling A."/>
        </authorList>
    </citation>
    <scope>NUCLEOTIDE SEQUENCE [LARGE SCALE GENOMIC DNA]</scope>
    <source>
        <strain evidence="1 2">120-4 pot B 10/14</strain>
    </source>
</reference>